<evidence type="ECO:0000256" key="3">
    <source>
        <dbReference type="ARBA" id="ARBA00023163"/>
    </source>
</evidence>
<dbReference type="CDD" id="cd06267">
    <property type="entry name" value="PBP1_LacI_sugar_binding-like"/>
    <property type="match status" value="1"/>
</dbReference>
<dbReference type="Pfam" id="PF13377">
    <property type="entry name" value="Peripla_BP_3"/>
    <property type="match status" value="1"/>
</dbReference>
<dbReference type="InterPro" id="IPR046335">
    <property type="entry name" value="LacI/GalR-like_sensor"/>
</dbReference>
<dbReference type="GO" id="GO:0003700">
    <property type="term" value="F:DNA-binding transcription factor activity"/>
    <property type="evidence" value="ECO:0007669"/>
    <property type="project" value="TreeGrafter"/>
</dbReference>
<dbReference type="Gene3D" id="1.10.260.40">
    <property type="entry name" value="lambda repressor-like DNA-binding domains"/>
    <property type="match status" value="1"/>
</dbReference>
<dbReference type="RefSeq" id="WP_153025005.1">
    <property type="nucleotide sequence ID" value="NZ_WIAO01000009.1"/>
</dbReference>
<dbReference type="SUPFAM" id="SSF53822">
    <property type="entry name" value="Periplasmic binding protein-like I"/>
    <property type="match status" value="1"/>
</dbReference>
<dbReference type="AlphaFoldDB" id="A0A6L5G890"/>
<evidence type="ECO:0000256" key="1">
    <source>
        <dbReference type="ARBA" id="ARBA00023015"/>
    </source>
</evidence>
<dbReference type="Gene3D" id="3.40.50.2300">
    <property type="match status" value="2"/>
</dbReference>
<keyword evidence="6" id="KW-1185">Reference proteome</keyword>
<sequence length="337" mass="35260">MAKLSDVAARAGVSVSAASRVLSGDPAARLSEATRDRVRKAAAEVGYHPNFAGRALKLARTDVIALVVPDVTNALFAELTRGVEDEAVTRGCVMLLARSEDMQPGGRMFDRLLGEGRVDGIVLQPRDGADTAELAEAVGERSAPLVTIHQRIPGAASVVVPDALAARRATEHLIALGHRRIGFAGGLAASPSAQRRAEGFLAALLEAGLPGEPGLVTWRGYRESDGRAAAAELLALREPPTAIVAANVNAAVGVLAQARAQGRTVPDDLSVVAVHDAWTAEHTWPPLTCVRMPLYELGRTAVALLAQVIEGGPVEHRAVEDAEPVLIERESTAGPGR</sequence>
<dbReference type="InterPro" id="IPR010982">
    <property type="entry name" value="Lambda_DNA-bd_dom_sf"/>
</dbReference>
<reference evidence="5 6" key="1">
    <citation type="submission" date="2019-10" db="EMBL/GenBank/DDBJ databases">
        <title>Glycomyces albidus sp. nov., a novel actinomycete isolated from rhizosphere soil of wheat (Triticum aestivum L.).</title>
        <authorList>
            <person name="Qian L."/>
        </authorList>
    </citation>
    <scope>NUCLEOTIDE SEQUENCE [LARGE SCALE GENOMIC DNA]</scope>
    <source>
        <strain evidence="5 6">NEAU-7082</strain>
    </source>
</reference>
<dbReference type="PROSITE" id="PS00356">
    <property type="entry name" value="HTH_LACI_1"/>
    <property type="match status" value="1"/>
</dbReference>
<feature type="domain" description="HTH lacI-type" evidence="4">
    <location>
        <begin position="2"/>
        <end position="58"/>
    </location>
</feature>
<proteinExistence type="predicted"/>
<dbReference type="EMBL" id="WIAO01000009">
    <property type="protein sequence ID" value="MQM25857.1"/>
    <property type="molecule type" value="Genomic_DNA"/>
</dbReference>
<name>A0A6L5G890_9ACTN</name>
<keyword evidence="2 5" id="KW-0238">DNA-binding</keyword>
<protein>
    <submittedName>
        <fullName evidence="5">LacI family DNA-binding transcriptional regulator</fullName>
    </submittedName>
</protein>
<accession>A0A6L5G890</accession>
<dbReference type="InterPro" id="IPR028082">
    <property type="entry name" value="Peripla_BP_I"/>
</dbReference>
<dbReference type="PROSITE" id="PS50932">
    <property type="entry name" value="HTH_LACI_2"/>
    <property type="match status" value="1"/>
</dbReference>
<dbReference type="Pfam" id="PF00356">
    <property type="entry name" value="LacI"/>
    <property type="match status" value="1"/>
</dbReference>
<gene>
    <name evidence="5" type="ORF">GFD30_09785</name>
</gene>
<comment type="caution">
    <text evidence="5">The sequence shown here is derived from an EMBL/GenBank/DDBJ whole genome shotgun (WGS) entry which is preliminary data.</text>
</comment>
<evidence type="ECO:0000313" key="6">
    <source>
        <dbReference type="Proteomes" id="UP000477750"/>
    </source>
</evidence>
<evidence type="ECO:0000259" key="4">
    <source>
        <dbReference type="PROSITE" id="PS50932"/>
    </source>
</evidence>
<dbReference type="Proteomes" id="UP000477750">
    <property type="component" value="Unassembled WGS sequence"/>
</dbReference>
<evidence type="ECO:0000256" key="2">
    <source>
        <dbReference type="ARBA" id="ARBA00023125"/>
    </source>
</evidence>
<dbReference type="GO" id="GO:0000976">
    <property type="term" value="F:transcription cis-regulatory region binding"/>
    <property type="evidence" value="ECO:0007669"/>
    <property type="project" value="TreeGrafter"/>
</dbReference>
<dbReference type="SMART" id="SM00354">
    <property type="entry name" value="HTH_LACI"/>
    <property type="match status" value="1"/>
</dbReference>
<dbReference type="PANTHER" id="PTHR30146">
    <property type="entry name" value="LACI-RELATED TRANSCRIPTIONAL REPRESSOR"/>
    <property type="match status" value="1"/>
</dbReference>
<dbReference type="CDD" id="cd01392">
    <property type="entry name" value="HTH_LacI"/>
    <property type="match status" value="1"/>
</dbReference>
<keyword evidence="1" id="KW-0805">Transcription regulation</keyword>
<keyword evidence="3" id="KW-0804">Transcription</keyword>
<dbReference type="InterPro" id="IPR000843">
    <property type="entry name" value="HTH_LacI"/>
</dbReference>
<evidence type="ECO:0000313" key="5">
    <source>
        <dbReference type="EMBL" id="MQM25857.1"/>
    </source>
</evidence>
<dbReference type="SUPFAM" id="SSF47413">
    <property type="entry name" value="lambda repressor-like DNA-binding domains"/>
    <property type="match status" value="1"/>
</dbReference>
<dbReference type="PANTHER" id="PTHR30146:SF155">
    <property type="entry name" value="ALANINE RACEMASE"/>
    <property type="match status" value="1"/>
</dbReference>
<organism evidence="5 6">
    <name type="scientific">Glycomyces albidus</name>
    <dbReference type="NCBI Taxonomy" id="2656774"/>
    <lineage>
        <taxon>Bacteria</taxon>
        <taxon>Bacillati</taxon>
        <taxon>Actinomycetota</taxon>
        <taxon>Actinomycetes</taxon>
        <taxon>Glycomycetales</taxon>
        <taxon>Glycomycetaceae</taxon>
        <taxon>Glycomyces</taxon>
    </lineage>
</organism>